<protein>
    <submittedName>
        <fullName evidence="11">Protein kinase domain-containing protein</fullName>
    </submittedName>
</protein>
<accession>A0AAD4N6U0</accession>
<dbReference type="PROSITE" id="PS00107">
    <property type="entry name" value="PROTEIN_KINASE_ATP"/>
    <property type="match status" value="1"/>
</dbReference>
<evidence type="ECO:0000256" key="4">
    <source>
        <dbReference type="ARBA" id="ARBA00022741"/>
    </source>
</evidence>
<comment type="similarity">
    <text evidence="8">Belongs to the protein kinase superfamily.</text>
</comment>
<dbReference type="GO" id="GO:0007200">
    <property type="term" value="P:phospholipase C-activating G protein-coupled receptor signaling pathway"/>
    <property type="evidence" value="ECO:0007669"/>
    <property type="project" value="TreeGrafter"/>
</dbReference>
<keyword evidence="12" id="KW-1185">Reference proteome</keyword>
<dbReference type="PANTHER" id="PTHR22968">
    <property type="entry name" value="PROTEIN KINASE C, MU"/>
    <property type="match status" value="1"/>
</dbReference>
<evidence type="ECO:0000256" key="8">
    <source>
        <dbReference type="RuleBase" id="RU000304"/>
    </source>
</evidence>
<sequence length="440" mass="50097">MVYNLRTSGSPLEYDFHALDHIAGPSKKRFKHEESRKCDSQKNRQKNTSIMPTSGKAPRAKKMNNSSIILLQPYFLYPKLTKLAMKVEQNKAKRLWTNGINAMNKALQVSLQPPALRTDPTNAEPALQFSQLYQVLRDRVLGSGQFGTVYCGIHRQSGREVAVKVIAKDRFSKKSSAGVETLKSEVAILQAVDHNCIIKLESMFETKDKIFVVMEKMNGDMLEMILSRDNGRLPERATKFLIMQILSALRYLHVRGIAHCDLKPENVLLSDYSEYPQTKLCDFGYARFIGDAQFRKTIVGTPAYLAPEVLKKKGYNKSLDMWSVGVIIYVTLSGTFPFNDGEEISEQIQNAAFMFPSDPWKQISDRAVDLIQRLLKVQIDQRLSIDECIAHDWLQGAEVYSDLRNLEKRLGVDRYLTSEHDDMRYAAELKNMKQLSSALI</sequence>
<keyword evidence="4 7" id="KW-0547">Nucleotide-binding</keyword>
<evidence type="ECO:0000256" key="3">
    <source>
        <dbReference type="ARBA" id="ARBA00022679"/>
    </source>
</evidence>
<evidence type="ECO:0000256" key="6">
    <source>
        <dbReference type="ARBA" id="ARBA00022840"/>
    </source>
</evidence>
<dbReference type="EMBL" id="JAKKPZ010000015">
    <property type="protein sequence ID" value="KAI1713561.1"/>
    <property type="molecule type" value="Genomic_DNA"/>
</dbReference>
<comment type="cofactor">
    <cofactor evidence="1">
        <name>Mg(2+)</name>
        <dbReference type="ChEBI" id="CHEBI:18420"/>
    </cofactor>
</comment>
<dbReference type="GO" id="GO:0005524">
    <property type="term" value="F:ATP binding"/>
    <property type="evidence" value="ECO:0007669"/>
    <property type="project" value="UniProtKB-UniRule"/>
</dbReference>
<evidence type="ECO:0000256" key="5">
    <source>
        <dbReference type="ARBA" id="ARBA00022777"/>
    </source>
</evidence>
<evidence type="ECO:0000259" key="10">
    <source>
        <dbReference type="PROSITE" id="PS50011"/>
    </source>
</evidence>
<dbReference type="FunFam" id="3.30.200.20:FF:000042">
    <property type="entry name" value="Aurora kinase A"/>
    <property type="match status" value="1"/>
</dbReference>
<keyword evidence="2 8" id="KW-0723">Serine/threonine-protein kinase</keyword>
<feature type="region of interest" description="Disordered" evidence="9">
    <location>
        <begin position="26"/>
        <end position="61"/>
    </location>
</feature>
<feature type="binding site" evidence="7">
    <location>
        <position position="168"/>
    </location>
    <ligand>
        <name>ATP</name>
        <dbReference type="ChEBI" id="CHEBI:30616"/>
    </ligand>
</feature>
<evidence type="ECO:0000313" key="12">
    <source>
        <dbReference type="Proteomes" id="UP001201812"/>
    </source>
</evidence>
<comment type="caution">
    <text evidence="11">The sequence shown here is derived from an EMBL/GenBank/DDBJ whole genome shotgun (WGS) entry which is preliminary data.</text>
</comment>
<dbReference type="GO" id="GO:0035556">
    <property type="term" value="P:intracellular signal transduction"/>
    <property type="evidence" value="ECO:0007669"/>
    <property type="project" value="TreeGrafter"/>
</dbReference>
<evidence type="ECO:0000256" key="1">
    <source>
        <dbReference type="ARBA" id="ARBA00001946"/>
    </source>
</evidence>
<gene>
    <name evidence="11" type="ORF">DdX_09079</name>
</gene>
<dbReference type="Pfam" id="PF00069">
    <property type="entry name" value="Pkinase"/>
    <property type="match status" value="1"/>
</dbReference>
<evidence type="ECO:0000256" key="7">
    <source>
        <dbReference type="PROSITE-ProRule" id="PRU10141"/>
    </source>
</evidence>
<dbReference type="GO" id="GO:0008270">
    <property type="term" value="F:zinc ion binding"/>
    <property type="evidence" value="ECO:0007669"/>
    <property type="project" value="UniProtKB-KW"/>
</dbReference>
<dbReference type="SMART" id="SM00220">
    <property type="entry name" value="S_TKc"/>
    <property type="match status" value="1"/>
</dbReference>
<dbReference type="PROSITE" id="PS50011">
    <property type="entry name" value="PROTEIN_KINASE_DOM"/>
    <property type="match status" value="1"/>
</dbReference>
<keyword evidence="6 7" id="KW-0067">ATP-binding</keyword>
<proteinExistence type="inferred from homology"/>
<dbReference type="Gene3D" id="3.30.200.20">
    <property type="entry name" value="Phosphorylase Kinase, domain 1"/>
    <property type="match status" value="1"/>
</dbReference>
<organism evidence="11 12">
    <name type="scientific">Ditylenchus destructor</name>
    <dbReference type="NCBI Taxonomy" id="166010"/>
    <lineage>
        <taxon>Eukaryota</taxon>
        <taxon>Metazoa</taxon>
        <taxon>Ecdysozoa</taxon>
        <taxon>Nematoda</taxon>
        <taxon>Chromadorea</taxon>
        <taxon>Rhabditida</taxon>
        <taxon>Tylenchina</taxon>
        <taxon>Tylenchomorpha</taxon>
        <taxon>Sphaerularioidea</taxon>
        <taxon>Anguinidae</taxon>
        <taxon>Anguininae</taxon>
        <taxon>Ditylenchus</taxon>
    </lineage>
</organism>
<dbReference type="SUPFAM" id="SSF56112">
    <property type="entry name" value="Protein kinase-like (PK-like)"/>
    <property type="match status" value="1"/>
</dbReference>
<dbReference type="InterPro" id="IPR017441">
    <property type="entry name" value="Protein_kinase_ATP_BS"/>
</dbReference>
<evidence type="ECO:0000256" key="2">
    <source>
        <dbReference type="ARBA" id="ARBA00022527"/>
    </source>
</evidence>
<name>A0AAD4N6U0_9BILA</name>
<reference evidence="11" key="1">
    <citation type="submission" date="2022-01" db="EMBL/GenBank/DDBJ databases">
        <title>Genome Sequence Resource for Two Populations of Ditylenchus destructor, the Migratory Endoparasitic Phytonematode.</title>
        <authorList>
            <person name="Zhang H."/>
            <person name="Lin R."/>
            <person name="Xie B."/>
        </authorList>
    </citation>
    <scope>NUCLEOTIDE SEQUENCE</scope>
    <source>
        <strain evidence="11">BazhouSP</strain>
    </source>
</reference>
<dbReference type="PANTHER" id="PTHR22968:SF15">
    <property type="entry name" value="SERINE_THREONINE-PROTEIN KINASE DKF-1"/>
    <property type="match status" value="1"/>
</dbReference>
<dbReference type="PROSITE" id="PS00108">
    <property type="entry name" value="PROTEIN_KINASE_ST"/>
    <property type="match status" value="1"/>
</dbReference>
<dbReference type="AlphaFoldDB" id="A0AAD4N6U0"/>
<dbReference type="InterPro" id="IPR011009">
    <property type="entry name" value="Kinase-like_dom_sf"/>
</dbReference>
<dbReference type="InterPro" id="IPR000719">
    <property type="entry name" value="Prot_kinase_dom"/>
</dbReference>
<evidence type="ECO:0000313" key="11">
    <source>
        <dbReference type="EMBL" id="KAI1713561.1"/>
    </source>
</evidence>
<dbReference type="GO" id="GO:0005829">
    <property type="term" value="C:cytosol"/>
    <property type="evidence" value="ECO:0007669"/>
    <property type="project" value="TreeGrafter"/>
</dbReference>
<dbReference type="GO" id="GO:0004674">
    <property type="term" value="F:protein serine/threonine kinase activity"/>
    <property type="evidence" value="ECO:0007669"/>
    <property type="project" value="UniProtKB-KW"/>
</dbReference>
<keyword evidence="3" id="KW-0808">Transferase</keyword>
<dbReference type="FunFam" id="1.10.510.10:FF:000571">
    <property type="entry name" value="Maternal embryonic leucine zipper kinase"/>
    <property type="match status" value="1"/>
</dbReference>
<feature type="compositionally biased region" description="Basic and acidic residues" evidence="9">
    <location>
        <begin position="31"/>
        <end position="42"/>
    </location>
</feature>
<dbReference type="Gene3D" id="1.10.510.10">
    <property type="entry name" value="Transferase(Phosphotransferase) domain 1"/>
    <property type="match status" value="1"/>
</dbReference>
<dbReference type="InterPro" id="IPR008271">
    <property type="entry name" value="Ser/Thr_kinase_AS"/>
</dbReference>
<feature type="domain" description="Protein kinase" evidence="10">
    <location>
        <begin position="135"/>
        <end position="394"/>
    </location>
</feature>
<keyword evidence="5 11" id="KW-0418">Kinase</keyword>
<dbReference type="Proteomes" id="UP001201812">
    <property type="component" value="Unassembled WGS sequence"/>
</dbReference>
<evidence type="ECO:0000256" key="9">
    <source>
        <dbReference type="SAM" id="MobiDB-lite"/>
    </source>
</evidence>